<dbReference type="InterPro" id="IPR005502">
    <property type="entry name" value="Ribosyl_crysJ1"/>
</dbReference>
<keyword evidence="5" id="KW-1185">Reference proteome</keyword>
<keyword evidence="3" id="KW-0479">Metal-binding</keyword>
<dbReference type="SUPFAM" id="SSF101478">
    <property type="entry name" value="ADP-ribosylglycohydrolase"/>
    <property type="match status" value="1"/>
</dbReference>
<evidence type="ECO:0000256" key="3">
    <source>
        <dbReference type="PIRSR" id="PIRSR605502-1"/>
    </source>
</evidence>
<organism evidence="4 5">
    <name type="scientific">Paenibacillus arenilitoris</name>
    <dbReference type="NCBI Taxonomy" id="2772299"/>
    <lineage>
        <taxon>Bacteria</taxon>
        <taxon>Bacillati</taxon>
        <taxon>Bacillota</taxon>
        <taxon>Bacilli</taxon>
        <taxon>Bacillales</taxon>
        <taxon>Paenibacillaceae</taxon>
        <taxon>Paenibacillus</taxon>
    </lineage>
</organism>
<name>A0A927CPL1_9BACL</name>
<sequence length="313" mass="34486">MKQSKVRDGVFGFCVGDALGVPVEFLSRSSLTKDPVEDMIGYGSHSQPAGTWSDDSSLLFCLMESAALYPQIDLVDLADRFTKWYKEGYWTPHGVVFDVGIATAEAIGRFKQHCIRPDFAGGADEYSNGNGSLMRILPLAYLLKDESFEDRAAIIAQVSSLTHRHRVSIIACVMYVELTLHLLEGATPSESVSRMRETILSAYGYEERQVMARFDRLLKDDLAALPMEDIESSGYVIHTLEASIWSLLTTESYKDAVLRAVNLGDDTDTTGAVTGGLAGIYYGLESIPAEWINDLARLGDIEDLCRRFEAVAG</sequence>
<proteinExistence type="inferred from homology"/>
<dbReference type="RefSeq" id="WP_190864673.1">
    <property type="nucleotide sequence ID" value="NZ_JACXIY010000027.1"/>
</dbReference>
<dbReference type="GO" id="GO:0046872">
    <property type="term" value="F:metal ion binding"/>
    <property type="evidence" value="ECO:0007669"/>
    <property type="project" value="UniProtKB-KW"/>
</dbReference>
<feature type="binding site" evidence="3">
    <location>
        <position position="268"/>
    </location>
    <ligand>
        <name>Mg(2+)</name>
        <dbReference type="ChEBI" id="CHEBI:18420"/>
        <label>1</label>
    </ligand>
</feature>
<dbReference type="PANTHER" id="PTHR16222">
    <property type="entry name" value="ADP-RIBOSYLGLYCOHYDROLASE"/>
    <property type="match status" value="1"/>
</dbReference>
<dbReference type="Proteomes" id="UP000632125">
    <property type="component" value="Unassembled WGS sequence"/>
</dbReference>
<accession>A0A927CPL1</accession>
<dbReference type="AlphaFoldDB" id="A0A927CPL1"/>
<dbReference type="InterPro" id="IPR036705">
    <property type="entry name" value="Ribosyl_crysJ1_sf"/>
</dbReference>
<feature type="binding site" evidence="3">
    <location>
        <position position="54"/>
    </location>
    <ligand>
        <name>Mg(2+)</name>
        <dbReference type="ChEBI" id="CHEBI:18420"/>
        <label>1</label>
    </ligand>
</feature>
<feature type="binding site" evidence="3">
    <location>
        <position position="269"/>
    </location>
    <ligand>
        <name>Mg(2+)</name>
        <dbReference type="ChEBI" id="CHEBI:18420"/>
        <label>1</label>
    </ligand>
</feature>
<feature type="binding site" evidence="3">
    <location>
        <position position="53"/>
    </location>
    <ligand>
        <name>Mg(2+)</name>
        <dbReference type="ChEBI" id="CHEBI:18420"/>
        <label>1</label>
    </ligand>
</feature>
<keyword evidence="2" id="KW-0378">Hydrolase</keyword>
<evidence type="ECO:0000313" key="4">
    <source>
        <dbReference type="EMBL" id="MBD2871152.1"/>
    </source>
</evidence>
<dbReference type="PANTHER" id="PTHR16222:SF24">
    <property type="entry name" value="ADP-RIBOSYLHYDROLASE ARH3"/>
    <property type="match status" value="1"/>
</dbReference>
<comment type="caution">
    <text evidence="4">The sequence shown here is derived from an EMBL/GenBank/DDBJ whole genome shotgun (WGS) entry which is preliminary data.</text>
</comment>
<reference evidence="4" key="1">
    <citation type="submission" date="2020-09" db="EMBL/GenBank/DDBJ databases">
        <title>A novel bacterium of genus Paenibacillus, isolated from South China Sea.</title>
        <authorList>
            <person name="Huang H."/>
            <person name="Mo K."/>
            <person name="Hu Y."/>
        </authorList>
    </citation>
    <scope>NUCLEOTIDE SEQUENCE</scope>
    <source>
        <strain evidence="4">IB182493</strain>
    </source>
</reference>
<evidence type="ECO:0000256" key="2">
    <source>
        <dbReference type="ARBA" id="ARBA00022801"/>
    </source>
</evidence>
<gene>
    <name evidence="4" type="ORF">IDH41_21430</name>
</gene>
<feature type="binding site" evidence="3">
    <location>
        <position position="266"/>
    </location>
    <ligand>
        <name>Mg(2+)</name>
        <dbReference type="ChEBI" id="CHEBI:18420"/>
        <label>1</label>
    </ligand>
</feature>
<keyword evidence="3" id="KW-0460">Magnesium</keyword>
<evidence type="ECO:0000256" key="1">
    <source>
        <dbReference type="ARBA" id="ARBA00010702"/>
    </source>
</evidence>
<dbReference type="GO" id="GO:0016787">
    <property type="term" value="F:hydrolase activity"/>
    <property type="evidence" value="ECO:0007669"/>
    <property type="project" value="UniProtKB-KW"/>
</dbReference>
<dbReference type="InterPro" id="IPR050792">
    <property type="entry name" value="ADP-ribosylglycohydrolase"/>
</dbReference>
<evidence type="ECO:0000313" key="5">
    <source>
        <dbReference type="Proteomes" id="UP000632125"/>
    </source>
</evidence>
<comment type="similarity">
    <text evidence="1">Belongs to the ADP-ribosylglycohydrolase family.</text>
</comment>
<dbReference type="EMBL" id="JACXIY010000027">
    <property type="protein sequence ID" value="MBD2871152.1"/>
    <property type="molecule type" value="Genomic_DNA"/>
</dbReference>
<protein>
    <submittedName>
        <fullName evidence="4">ADP-ribosylglycohydrolase family protein</fullName>
    </submittedName>
</protein>
<dbReference type="Pfam" id="PF03747">
    <property type="entry name" value="ADP_ribosyl_GH"/>
    <property type="match status" value="1"/>
</dbReference>
<feature type="binding site" evidence="3">
    <location>
        <position position="55"/>
    </location>
    <ligand>
        <name>Mg(2+)</name>
        <dbReference type="ChEBI" id="CHEBI:18420"/>
        <label>1</label>
    </ligand>
</feature>
<comment type="cofactor">
    <cofactor evidence="3">
        <name>Mg(2+)</name>
        <dbReference type="ChEBI" id="CHEBI:18420"/>
    </cofactor>
    <text evidence="3">Binds 2 magnesium ions per subunit.</text>
</comment>
<dbReference type="Gene3D" id="1.10.4080.10">
    <property type="entry name" value="ADP-ribosylation/Crystallin J1"/>
    <property type="match status" value="1"/>
</dbReference>